<sequence length="77" mass="9082">MDSFQSYVEYRFNQLETRVKTIELDVEPGVRISEAFDRLSDDIDKIEKRLDRLEHGQNQIKATLDVILRHITGYGQQ</sequence>
<proteinExistence type="predicted"/>
<keyword evidence="1" id="KW-0175">Coiled coil</keyword>
<dbReference type="KEGG" id="cyp:PCC8801_1008"/>
<gene>
    <name evidence="2" type="ordered locus">PCC8801_1008</name>
</gene>
<dbReference type="eggNOG" id="ENOG5032H8E">
    <property type="taxonomic scope" value="Bacteria"/>
</dbReference>
<dbReference type="AlphaFoldDB" id="B7K0U3"/>
<name>B7K0U3_RIPO1</name>
<evidence type="ECO:0000313" key="3">
    <source>
        <dbReference type="Proteomes" id="UP000008204"/>
    </source>
</evidence>
<reference evidence="3" key="1">
    <citation type="journal article" date="2011" name="MBio">
        <title>Novel metabolic attributes of the genus Cyanothece, comprising a group of unicellular nitrogen-fixing Cyanobacteria.</title>
        <authorList>
            <person name="Bandyopadhyay A."/>
            <person name="Elvitigala T."/>
            <person name="Welsh E."/>
            <person name="Stockel J."/>
            <person name="Liberton M."/>
            <person name="Min H."/>
            <person name="Sherman L.A."/>
            <person name="Pakrasi H.B."/>
        </authorList>
    </citation>
    <scope>NUCLEOTIDE SEQUENCE [LARGE SCALE GENOMIC DNA]</scope>
    <source>
        <strain evidence="3">PCC 8801</strain>
    </source>
</reference>
<evidence type="ECO:0000256" key="1">
    <source>
        <dbReference type="SAM" id="Coils"/>
    </source>
</evidence>
<accession>B7K0U3</accession>
<evidence type="ECO:0000313" key="2">
    <source>
        <dbReference type="EMBL" id="ACK65084.1"/>
    </source>
</evidence>
<protein>
    <submittedName>
        <fullName evidence="2">Uncharacterized protein</fullName>
    </submittedName>
</protein>
<organism evidence="2 3">
    <name type="scientific">Rippkaea orientalis (strain PCC 8801 / RF-1)</name>
    <name type="common">Cyanothece sp. (strain PCC 8801)</name>
    <dbReference type="NCBI Taxonomy" id="41431"/>
    <lineage>
        <taxon>Bacteria</taxon>
        <taxon>Bacillati</taxon>
        <taxon>Cyanobacteriota</taxon>
        <taxon>Cyanophyceae</taxon>
        <taxon>Oscillatoriophycideae</taxon>
        <taxon>Chroococcales</taxon>
        <taxon>Aphanothecaceae</taxon>
        <taxon>Rippkaea</taxon>
        <taxon>Rippkaea orientalis</taxon>
    </lineage>
</organism>
<dbReference type="RefSeq" id="WP_012594359.1">
    <property type="nucleotide sequence ID" value="NC_011726.1"/>
</dbReference>
<dbReference type="OrthoDB" id="428084at2"/>
<dbReference type="EMBL" id="CP001287">
    <property type="protein sequence ID" value="ACK65084.1"/>
    <property type="molecule type" value="Genomic_DNA"/>
</dbReference>
<dbReference type="HOGENOM" id="CLU_177608_0_0_3"/>
<dbReference type="Proteomes" id="UP000008204">
    <property type="component" value="Chromosome"/>
</dbReference>
<feature type="coiled-coil region" evidence="1">
    <location>
        <begin position="36"/>
        <end position="63"/>
    </location>
</feature>
<keyword evidence="3" id="KW-1185">Reference proteome</keyword>